<sequence length="1520" mass="171826">MQQSSGYEKAKLSGIGGVFKSLTKSFKPTTGRVPVVINAKVVGGGAEMPRFLQQLRSDSLAARVEAANEISKLVLKVSISSTMEIWYLARDLCQKEHQSAVRRSGLRVLVECIKKNEASIGDRLIYYKDITRLCAHANGSLDPEFDLFLEALIHLTENGKELHDLNMYSQDQSWSEFVLRNYGIASQAAPSFNKTGAKDRGYLLFTKMTEYLKSCLKYNFGLVTDQFVLKVLHIVLSVSFETNSIPLLQKLCSLVNTITIFGHVPSTARQETITLLCWLSSYAIDLQEMSWESLVKIMIERPNETLVDVISIIRQPTVQDNATFHILSDEDSLPALSALPRPFLTALGAIGSLEQLLLHISASDLISKSILSWGSLYADVTDPRICDIPLLNTGILRMFDRLMSNAIRIGSHSKSSFTSLFPFRIWCISSGGLLDILLRLHLNSSLDRDYWCSICTSLLSRFQLNEIPVTKDSFVEFLLRKHVCFPDTIANYILDYYQDCKKCVSFSSNWKEDCDIVLESFFHTSSNKTLPTDIRIKALRVINEAFELSVAYCDDYSIGKDYLINIVCNLKGENDAALIEYVYQELMFGLITKSSLPFLRDIMSIFELQTYQKPTKARLKSIVSLTSFTHTGPRRVDSVKSDRESDVNTVTLKQTYLCELAKVLCKSFFVLSNTKPEAATIIFDFLTAFCSATLADEDFEAALVLIRGLIRIRCTVEGYVFLCQPSDMEGLATTMNRNTLIGSYKPLPGHEWSYPEHKLYLPESTFNQPNRSLIVFNAASAKLNTPKKGTSALDLSKWFSIVSKITEEQYHWELYSYVWAHFCSQLSNVRLFEGNETFITNFRKTVCDQLFLNLPPSLSFPLSDPNVTKADLLVAFIRTLSSLMGYHHLFNKQEEDQIISSLLSSLASWEKTAIPSIHMLTICCYEIPESLKKYLIPILTRLQTSITSAFASSHTLEFLMALIQVPTLTDNFTIDEFKRVFAITFRYIEHAMDMKKRNVLTTKPSEEDGARLQHHGVDAEVDKKVSTQWTEITPMLHQYLLTTSFDVLSQWFLKIRLEDRSQVSAFITKNIVMCGGAEKFQDLDDVTIAHLDFVARFTYSNLPLRILNLRKQSDQSNMSSNKWIIGQAVVGIDVNMKTGDSVISLRRPTGCSVFDLKLNPRMTENMTNPGKANLFTSSYLLLQLYKPLDQDSSSKPIPLLDDSATERAIGAFDRLPVVSHHKAGIIYIGPGQSEEVEILANTVGSLDYQQFLDGIGRMIRLSEASSVYVGGLDKENGIDGDFAYFWSDELTQLIFHATTLMPTTYNDKYLLLKKRHIGNNYVNVFFDESGLPFNFNVIRSQFNFINIVISPHTISSNPAANPGNKFYKVKTYRRSEVPGVFSTSHYKLISLEQLPKFIRNSVLMANRLAHIWHESVDGIFVTNWEMRVKQLRALRERALASHAALQDEQKKHHDEQGSLKTQGGGTDAASATMIQSFLEQLQAPGVTSFTNNPLQTVRYEHPAPTDSELHHLLEFNLYTY</sequence>
<evidence type="ECO:0000256" key="2">
    <source>
        <dbReference type="SAM" id="MobiDB-lite"/>
    </source>
</evidence>
<feature type="region of interest" description="Disordered" evidence="2">
    <location>
        <begin position="1444"/>
        <end position="1466"/>
    </location>
</feature>
<evidence type="ECO:0000256" key="1">
    <source>
        <dbReference type="ARBA" id="ARBA00022468"/>
    </source>
</evidence>
<accession>A0AAX4HEI4</accession>
<dbReference type="InterPro" id="IPR018515">
    <property type="entry name" value="Tuberin-type_domain"/>
</dbReference>
<dbReference type="Pfam" id="PF11864">
    <property type="entry name" value="DUF3384"/>
    <property type="match status" value="1"/>
</dbReference>
<evidence type="ECO:0000259" key="3">
    <source>
        <dbReference type="PROSITE" id="PS50085"/>
    </source>
</evidence>
<dbReference type="GO" id="GO:0033596">
    <property type="term" value="C:TSC1-TSC2 complex"/>
    <property type="evidence" value="ECO:0007669"/>
    <property type="project" value="TreeGrafter"/>
</dbReference>
<dbReference type="FunFam" id="3.40.50.11210:FF:000007">
    <property type="entry name" value="Tuberous sclerosis 2"/>
    <property type="match status" value="1"/>
</dbReference>
<dbReference type="GO" id="GO:0051056">
    <property type="term" value="P:regulation of small GTPase mediated signal transduction"/>
    <property type="evidence" value="ECO:0007669"/>
    <property type="project" value="InterPro"/>
</dbReference>
<dbReference type="PANTHER" id="PTHR10063">
    <property type="entry name" value="TUBERIN"/>
    <property type="match status" value="1"/>
</dbReference>
<dbReference type="PROSITE" id="PS50085">
    <property type="entry name" value="RAPGAP"/>
    <property type="match status" value="1"/>
</dbReference>
<dbReference type="GO" id="GO:0032007">
    <property type="term" value="P:negative regulation of TOR signaling"/>
    <property type="evidence" value="ECO:0007669"/>
    <property type="project" value="TreeGrafter"/>
</dbReference>
<reference evidence="4 5" key="1">
    <citation type="submission" date="2023-10" db="EMBL/GenBank/DDBJ databases">
        <title>Draft Genome Sequence of Candida saopaulonensis from a very Premature Infant with Sepsis.</title>
        <authorList>
            <person name="Ning Y."/>
            <person name="Dai R."/>
            <person name="Xiao M."/>
            <person name="Xu Y."/>
            <person name="Yan Q."/>
            <person name="Zhang L."/>
        </authorList>
    </citation>
    <scope>NUCLEOTIDE SEQUENCE [LARGE SCALE GENOMIC DNA]</scope>
    <source>
        <strain evidence="4 5">19XY460</strain>
    </source>
</reference>
<dbReference type="Proteomes" id="UP001338582">
    <property type="component" value="Chromosome 5"/>
</dbReference>
<protein>
    <recommendedName>
        <fullName evidence="3">Rap-GAP domain-containing protein</fullName>
    </recommendedName>
</protein>
<dbReference type="Gene3D" id="3.40.50.11210">
    <property type="entry name" value="Rap/Ran-GAP"/>
    <property type="match status" value="1"/>
</dbReference>
<organism evidence="4 5">
    <name type="scientific">Australozyma saopauloensis</name>
    <dbReference type="NCBI Taxonomy" id="291208"/>
    <lineage>
        <taxon>Eukaryota</taxon>
        <taxon>Fungi</taxon>
        <taxon>Dikarya</taxon>
        <taxon>Ascomycota</taxon>
        <taxon>Saccharomycotina</taxon>
        <taxon>Pichiomycetes</taxon>
        <taxon>Metschnikowiaceae</taxon>
        <taxon>Australozyma</taxon>
    </lineage>
</organism>
<dbReference type="GO" id="GO:0005634">
    <property type="term" value="C:nucleus"/>
    <property type="evidence" value="ECO:0007669"/>
    <property type="project" value="InterPro"/>
</dbReference>
<dbReference type="InterPro" id="IPR035974">
    <property type="entry name" value="Rap/Ran-GAP_sf"/>
</dbReference>
<name>A0AAX4HEI4_9ASCO</name>
<dbReference type="Pfam" id="PF02145">
    <property type="entry name" value="Rap_GAP"/>
    <property type="match status" value="1"/>
</dbReference>
<dbReference type="RefSeq" id="XP_062879315.1">
    <property type="nucleotide sequence ID" value="XM_063023245.1"/>
</dbReference>
<keyword evidence="1" id="KW-0343">GTPase activation</keyword>
<feature type="compositionally biased region" description="Basic and acidic residues" evidence="2">
    <location>
        <begin position="1444"/>
        <end position="1457"/>
    </location>
</feature>
<feature type="domain" description="Rap-GAP" evidence="3">
    <location>
        <begin position="1209"/>
        <end position="1442"/>
    </location>
</feature>
<dbReference type="InterPro" id="IPR027107">
    <property type="entry name" value="Tuberin/Ral-act_asu"/>
</dbReference>
<dbReference type="GeneID" id="88175366"/>
<evidence type="ECO:0000313" key="4">
    <source>
        <dbReference type="EMBL" id="WPK26936.1"/>
    </source>
</evidence>
<keyword evidence="5" id="KW-1185">Reference proteome</keyword>
<gene>
    <name evidence="4" type="ORF">PUMCH_004305</name>
</gene>
<dbReference type="EMBL" id="CP138898">
    <property type="protein sequence ID" value="WPK26936.1"/>
    <property type="molecule type" value="Genomic_DNA"/>
</dbReference>
<dbReference type="PANTHER" id="PTHR10063:SF0">
    <property type="entry name" value="TUBERIN"/>
    <property type="match status" value="1"/>
</dbReference>
<proteinExistence type="predicted"/>
<dbReference type="KEGG" id="asau:88175366"/>
<dbReference type="SUPFAM" id="SSF111347">
    <property type="entry name" value="Rap/Ran-GAP"/>
    <property type="match status" value="1"/>
</dbReference>
<dbReference type="GO" id="GO:0005096">
    <property type="term" value="F:GTPase activator activity"/>
    <property type="evidence" value="ECO:0007669"/>
    <property type="project" value="UniProtKB-KW"/>
</dbReference>
<dbReference type="Pfam" id="PF03542">
    <property type="entry name" value="Tuberin"/>
    <property type="match status" value="1"/>
</dbReference>
<evidence type="ECO:0000313" key="5">
    <source>
        <dbReference type="Proteomes" id="UP001338582"/>
    </source>
</evidence>
<dbReference type="InterPro" id="IPR024584">
    <property type="entry name" value="Tuberin_N"/>
</dbReference>
<dbReference type="InterPro" id="IPR000331">
    <property type="entry name" value="Rap/Ran_GAP_dom"/>
</dbReference>